<dbReference type="Pfam" id="PF25670">
    <property type="entry name" value="Phage_tail_C_2"/>
    <property type="match status" value="1"/>
</dbReference>
<evidence type="ECO:0000259" key="1">
    <source>
        <dbReference type="Pfam" id="PF25670"/>
    </source>
</evidence>
<name>A0A2A2M847_9GAMM</name>
<evidence type="ECO:0000313" key="2">
    <source>
        <dbReference type="EMBL" id="PAV94757.1"/>
    </source>
</evidence>
<comment type="caution">
    <text evidence="2">The sequence shown here is derived from an EMBL/GenBank/DDBJ whole genome shotgun (WGS) entry which is preliminary data.</text>
</comment>
<feature type="domain" description="Phage tail protein C-terminal" evidence="1">
    <location>
        <begin position="1"/>
        <end position="130"/>
    </location>
</feature>
<dbReference type="InterPro" id="IPR058008">
    <property type="entry name" value="Gp26_C"/>
</dbReference>
<accession>A0A2A2M847</accession>
<keyword evidence="3" id="KW-1185">Reference proteome</keyword>
<gene>
    <name evidence="2" type="ORF">CJD50_19890</name>
</gene>
<evidence type="ECO:0000313" key="3">
    <source>
        <dbReference type="Proteomes" id="UP000218796"/>
    </source>
</evidence>
<reference evidence="2 3" key="1">
    <citation type="submission" date="2017-08" db="EMBL/GenBank/DDBJ databases">
        <title>Draft Genome Sequence of Hafnia alvei CITHA-6 Isolated from Raw Bovine Milk.</title>
        <authorList>
            <person name="Culligan E.P."/>
            <person name="Mcsweeney A."/>
            <person name="O'Doherty C."/>
            <person name="Gleeson E."/>
            <person name="O'Riordan D."/>
            <person name="Sleator R.D."/>
        </authorList>
    </citation>
    <scope>NUCLEOTIDE SEQUENCE [LARGE SCALE GENOMIC DNA]</scope>
    <source>
        <strain evidence="2 3">CITHA-6</strain>
    </source>
</reference>
<dbReference type="AlphaFoldDB" id="A0A2A2M847"/>
<proteinExistence type="predicted"/>
<dbReference type="Proteomes" id="UP000218796">
    <property type="component" value="Unassembled WGS sequence"/>
</dbReference>
<organism evidence="2 3">
    <name type="scientific">Hafnia paralvei</name>
    <dbReference type="NCBI Taxonomy" id="546367"/>
    <lineage>
        <taxon>Bacteria</taxon>
        <taxon>Pseudomonadati</taxon>
        <taxon>Pseudomonadota</taxon>
        <taxon>Gammaproteobacteria</taxon>
        <taxon>Enterobacterales</taxon>
        <taxon>Hafniaceae</taxon>
        <taxon>Hafnia</taxon>
    </lineage>
</organism>
<dbReference type="EMBL" id="NQMS01000011">
    <property type="protein sequence ID" value="PAV94757.1"/>
    <property type="molecule type" value="Genomic_DNA"/>
</dbReference>
<sequence>DSNGFIKKASPIIKIFHDGSFETNDESAGASVERESVGVYRISGVLGMNSDGAWGGIDGGFDVPKDRNGQHLVWLNYEVDADGSILVKTYHRTYPDAPAFARNIKEGYEEGDLIDIPSDQFVSVRVEMPQDSIWNMAQRAAQEEMEQEQIAEE</sequence>
<feature type="non-terminal residue" evidence="2">
    <location>
        <position position="1"/>
    </location>
</feature>
<protein>
    <recommendedName>
        <fullName evidence="1">Phage tail protein C-terminal domain-containing protein</fullName>
    </recommendedName>
</protein>